<keyword evidence="1 4" id="KW-0808">Transferase</keyword>
<evidence type="ECO:0000259" key="3">
    <source>
        <dbReference type="Pfam" id="PF00685"/>
    </source>
</evidence>
<feature type="domain" description="Sulfotransferase" evidence="3">
    <location>
        <begin position="8"/>
        <end position="283"/>
    </location>
</feature>
<dbReference type="Gene3D" id="3.40.50.300">
    <property type="entry name" value="P-loop containing nucleotide triphosphate hydrolases"/>
    <property type="match status" value="1"/>
</dbReference>
<dbReference type="Pfam" id="PF00685">
    <property type="entry name" value="Sulfotransfer_1"/>
    <property type="match status" value="1"/>
</dbReference>
<evidence type="ECO:0000256" key="2">
    <source>
        <dbReference type="ARBA" id="ARBA00023180"/>
    </source>
</evidence>
<name>A0A1I5Z4P0_9BACT</name>
<dbReference type="InterPro" id="IPR000863">
    <property type="entry name" value="Sulfotransferase_dom"/>
</dbReference>
<sequence>MKNANVPNFLIVGAAKGGTTSIYNYLLQHPEVFLTRIKEPCFFCFADSPPQYKIPPNTIFSFEEYKELFKNSDKYKMKGEATAIYLYLYESTIKNIKKYLPDYEDLNIIMILRNPVDRAFSQYMHNVRDMREDATFEEAIAAEKLRKEKNTNTDFFYLERGYYSEQVKAYLENFKNVKIYLFEDLISSPENLMKDLCDFLKINSSIKFNTNEKFNVSGRPKSKFLIRLVKENSVLKQFLKMIIPKKSRKKFAASVKNKVYAINLQKEKINPEIKKALKKHYREDILKLQKLINRDLSSWLK</sequence>
<dbReference type="InterPro" id="IPR027417">
    <property type="entry name" value="P-loop_NTPase"/>
</dbReference>
<dbReference type="SUPFAM" id="SSF52540">
    <property type="entry name" value="P-loop containing nucleoside triphosphate hydrolases"/>
    <property type="match status" value="1"/>
</dbReference>
<dbReference type="OrthoDB" id="981508at2"/>
<keyword evidence="5" id="KW-1185">Reference proteome</keyword>
<dbReference type="AlphaFoldDB" id="A0A1I5Z4P0"/>
<dbReference type="PANTHER" id="PTHR10605">
    <property type="entry name" value="HEPARAN SULFATE SULFOTRANSFERASE"/>
    <property type="match status" value="1"/>
</dbReference>
<evidence type="ECO:0000313" key="4">
    <source>
        <dbReference type="EMBL" id="SFQ51443.1"/>
    </source>
</evidence>
<dbReference type="GO" id="GO:0008146">
    <property type="term" value="F:sulfotransferase activity"/>
    <property type="evidence" value="ECO:0007669"/>
    <property type="project" value="InterPro"/>
</dbReference>
<organism evidence="4 5">
    <name type="scientific">Parafilimonas terrae</name>
    <dbReference type="NCBI Taxonomy" id="1465490"/>
    <lineage>
        <taxon>Bacteria</taxon>
        <taxon>Pseudomonadati</taxon>
        <taxon>Bacteroidota</taxon>
        <taxon>Chitinophagia</taxon>
        <taxon>Chitinophagales</taxon>
        <taxon>Chitinophagaceae</taxon>
        <taxon>Parafilimonas</taxon>
    </lineage>
</organism>
<dbReference type="PANTHER" id="PTHR10605:SF56">
    <property type="entry name" value="BIFUNCTIONAL HEPARAN SULFATE N-DEACETYLASE_N-SULFOTRANSFERASE"/>
    <property type="match status" value="1"/>
</dbReference>
<dbReference type="InterPro" id="IPR037359">
    <property type="entry name" value="NST/OST"/>
</dbReference>
<proteinExistence type="predicted"/>
<reference evidence="4 5" key="1">
    <citation type="submission" date="2016-10" db="EMBL/GenBank/DDBJ databases">
        <authorList>
            <person name="de Groot N.N."/>
        </authorList>
    </citation>
    <scope>NUCLEOTIDE SEQUENCE [LARGE SCALE GENOMIC DNA]</scope>
    <source>
        <strain evidence="4 5">DSM 28286</strain>
    </source>
</reference>
<gene>
    <name evidence="4" type="ORF">SAMN05444277_11680</name>
</gene>
<dbReference type="RefSeq" id="WP_090662699.1">
    <property type="nucleotide sequence ID" value="NZ_FOXQ01000016.1"/>
</dbReference>
<keyword evidence="2" id="KW-0325">Glycoprotein</keyword>
<dbReference type="STRING" id="1465490.SAMN05444277_11680"/>
<evidence type="ECO:0000256" key="1">
    <source>
        <dbReference type="ARBA" id="ARBA00022679"/>
    </source>
</evidence>
<protein>
    <submittedName>
        <fullName evidence="4">Sulfotransferase family protein</fullName>
    </submittedName>
</protein>
<accession>A0A1I5Z4P0</accession>
<dbReference type="Proteomes" id="UP000199031">
    <property type="component" value="Unassembled WGS sequence"/>
</dbReference>
<evidence type="ECO:0000313" key="5">
    <source>
        <dbReference type="Proteomes" id="UP000199031"/>
    </source>
</evidence>
<dbReference type="EMBL" id="FOXQ01000016">
    <property type="protein sequence ID" value="SFQ51443.1"/>
    <property type="molecule type" value="Genomic_DNA"/>
</dbReference>